<protein>
    <submittedName>
        <fullName evidence="1">Uncharacterized protein</fullName>
    </submittedName>
</protein>
<dbReference type="OrthoDB" id="6453802at2"/>
<dbReference type="RefSeq" id="WP_064598546.1">
    <property type="nucleotide sequence ID" value="NZ_JBDJAE010000019.1"/>
</dbReference>
<reference evidence="2" key="1">
    <citation type="submission" date="2016-05" db="EMBL/GenBank/DDBJ databases">
        <authorList>
            <person name="Behera P."/>
            <person name="Vaishampayan P."/>
            <person name="Singh N."/>
            <person name="Raina V."/>
            <person name="Suar M."/>
            <person name="Pattnaik A."/>
            <person name="Rastogi G."/>
        </authorList>
    </citation>
    <scope>NUCLEOTIDE SEQUENCE [LARGE SCALE GENOMIC DNA]</scope>
    <source>
        <strain evidence="2">MP23</strain>
    </source>
</reference>
<accession>A0A1B7L274</accession>
<organism evidence="1 2">
    <name type="scientific">Mangrovibacter phragmitis</name>
    <dbReference type="NCBI Taxonomy" id="1691903"/>
    <lineage>
        <taxon>Bacteria</taxon>
        <taxon>Pseudomonadati</taxon>
        <taxon>Pseudomonadota</taxon>
        <taxon>Gammaproteobacteria</taxon>
        <taxon>Enterobacterales</taxon>
        <taxon>Enterobacteriaceae</taxon>
        <taxon>Mangrovibacter</taxon>
    </lineage>
</organism>
<name>A0A1B7L274_9ENTR</name>
<comment type="caution">
    <text evidence="1">The sequence shown here is derived from an EMBL/GenBank/DDBJ whole genome shotgun (WGS) entry which is preliminary data.</text>
</comment>
<dbReference type="EMBL" id="LYRP01000022">
    <property type="protein sequence ID" value="OAT76509.1"/>
    <property type="molecule type" value="Genomic_DNA"/>
</dbReference>
<evidence type="ECO:0000313" key="1">
    <source>
        <dbReference type="EMBL" id="OAT76509.1"/>
    </source>
</evidence>
<dbReference type="AlphaFoldDB" id="A0A1B7L274"/>
<sequence>MSEQGFSHQQWLERGDWEMALQQWVDSHPAQATGLCLASVLREETPPEQHAVLDEITRCFQKHDNALRWRIFNRFSLEGFGSPVGALALALFWSEGSLAPEGVEPVYPDPALVPQMLHTTMLLLAAQLNDSPVEGTRALLNRCLAWEAMSK</sequence>
<keyword evidence="2" id="KW-1185">Reference proteome</keyword>
<dbReference type="STRING" id="1691903.A9B99_09380"/>
<dbReference type="Pfam" id="PF22011">
    <property type="entry name" value="DUF6931"/>
    <property type="match status" value="1"/>
</dbReference>
<dbReference type="Proteomes" id="UP000078225">
    <property type="component" value="Unassembled WGS sequence"/>
</dbReference>
<evidence type="ECO:0000313" key="2">
    <source>
        <dbReference type="Proteomes" id="UP000078225"/>
    </source>
</evidence>
<dbReference type="InterPro" id="IPR053855">
    <property type="entry name" value="DUF6931"/>
</dbReference>
<proteinExistence type="predicted"/>
<gene>
    <name evidence="1" type="ORF">A9B99_09380</name>
</gene>